<dbReference type="UniPathway" id="UPA00315">
    <property type="reaction ID" value="UER00080"/>
</dbReference>
<accession>A0A0S2LZG5</accession>
<feature type="binding site" evidence="10">
    <location>
        <position position="254"/>
    </location>
    <ligand>
        <name>L-methionine</name>
        <dbReference type="ChEBI" id="CHEBI:57844"/>
        <note>ligand shared between two neighboring subunits</note>
    </ligand>
</feature>
<feature type="binding site" description="in other chain" evidence="10">
    <location>
        <position position="103"/>
    </location>
    <ligand>
        <name>L-methionine</name>
        <dbReference type="ChEBI" id="CHEBI:57844"/>
        <note>ligand shared between two neighboring subunits</note>
    </ligand>
</feature>
<dbReference type="RefSeq" id="WP_062288465.1">
    <property type="nucleotide sequence ID" value="NZ_CP013200.1"/>
</dbReference>
<evidence type="ECO:0000259" key="15">
    <source>
        <dbReference type="Pfam" id="PF02773"/>
    </source>
</evidence>
<keyword evidence="5 10" id="KW-0479">Metal-binding</keyword>
<dbReference type="GO" id="GO:0006730">
    <property type="term" value="P:one-carbon metabolic process"/>
    <property type="evidence" value="ECO:0007669"/>
    <property type="project" value="UniProtKB-KW"/>
</dbReference>
<dbReference type="InterPro" id="IPR022631">
    <property type="entry name" value="ADOMET_SYNTHASE_CS"/>
</dbReference>
<evidence type="ECO:0000256" key="10">
    <source>
        <dbReference type="HAMAP-Rule" id="MF_00086"/>
    </source>
</evidence>
<evidence type="ECO:0000256" key="3">
    <source>
        <dbReference type="ARBA" id="ARBA00022563"/>
    </source>
</evidence>
<evidence type="ECO:0000256" key="6">
    <source>
        <dbReference type="ARBA" id="ARBA00022741"/>
    </source>
</evidence>
<feature type="domain" description="S-adenosylmethionine synthetase N-terminal" evidence="13">
    <location>
        <begin position="9"/>
        <end position="104"/>
    </location>
</feature>
<feature type="binding site" description="in other chain" evidence="10">
    <location>
        <position position="60"/>
    </location>
    <ligand>
        <name>L-methionine</name>
        <dbReference type="ChEBI" id="CHEBI:57844"/>
        <note>ligand shared between two neighboring subunits</note>
    </ligand>
</feature>
<comment type="subunit">
    <text evidence="10">Homotetramer; dimer of dimers.</text>
</comment>
<dbReference type="Pfam" id="PF00438">
    <property type="entry name" value="S-AdoMet_synt_N"/>
    <property type="match status" value="1"/>
</dbReference>
<dbReference type="AlphaFoldDB" id="A0A0S2LZG5"/>
<proteinExistence type="inferred from homology"/>
<comment type="cofactor">
    <cofactor evidence="10">
        <name>Mg(2+)</name>
        <dbReference type="ChEBI" id="CHEBI:18420"/>
    </cofactor>
    <text evidence="10">Binds 2 divalent ions per subunit.</text>
</comment>
<evidence type="ECO:0000259" key="13">
    <source>
        <dbReference type="Pfam" id="PF00438"/>
    </source>
</evidence>
<evidence type="ECO:0000256" key="12">
    <source>
        <dbReference type="RuleBase" id="RU004462"/>
    </source>
</evidence>
<dbReference type="InterPro" id="IPR002133">
    <property type="entry name" value="S-AdoMet_synthetase"/>
</dbReference>
<feature type="binding site" evidence="10">
    <location>
        <position position="281"/>
    </location>
    <ligand>
        <name>ATP</name>
        <dbReference type="ChEBI" id="CHEBI:30616"/>
        <note>ligand shared between two neighboring subunits</note>
    </ligand>
</feature>
<feature type="binding site" evidence="10">
    <location>
        <position position="47"/>
    </location>
    <ligand>
        <name>K(+)</name>
        <dbReference type="ChEBI" id="CHEBI:29103"/>
    </ligand>
</feature>
<keyword evidence="3 10" id="KW-0554">One-carbon metabolism</keyword>
<reference evidence="16 17" key="2">
    <citation type="journal article" date="2016" name="J. Biotechnol.">
        <title>Complete genome sequence of Arthrobacter alpinus ERGS4:06, a yellow pigmented bacterium tolerant to cold and radiations isolated from Sikkim Himalaya.</title>
        <authorList>
            <person name="Kumar R."/>
            <person name="Singh D."/>
            <person name="Swarnkar M.K."/>
            <person name="Singh A.K."/>
            <person name="Kumar S."/>
        </authorList>
    </citation>
    <scope>NUCLEOTIDE SEQUENCE [LARGE SCALE GENOMIC DNA]</scope>
    <source>
        <strain evidence="16 17">ERGS4:06</strain>
    </source>
</reference>
<comment type="caution">
    <text evidence="10">Lacks conserved residue(s) required for the propagation of feature annotation.</text>
</comment>
<dbReference type="GO" id="GO:0005524">
    <property type="term" value="F:ATP binding"/>
    <property type="evidence" value="ECO:0007669"/>
    <property type="project" value="UniProtKB-UniRule"/>
</dbReference>
<feature type="binding site" description="in other chain" evidence="10">
    <location>
        <begin position="260"/>
        <end position="261"/>
    </location>
    <ligand>
        <name>ATP</name>
        <dbReference type="ChEBI" id="CHEBI:30616"/>
        <note>ligand shared between two neighboring subunits</note>
    </ligand>
</feature>
<gene>
    <name evidence="10" type="primary">metK</name>
    <name evidence="16" type="ORF">AS189_10505</name>
</gene>
<comment type="similarity">
    <text evidence="2 10 12">Belongs to the AdoMet synthase family.</text>
</comment>
<dbReference type="Proteomes" id="UP000059574">
    <property type="component" value="Chromosome"/>
</dbReference>
<dbReference type="EC" id="2.5.1.6" evidence="10"/>
<dbReference type="CDD" id="cd18079">
    <property type="entry name" value="S-AdoMet_synt"/>
    <property type="match status" value="1"/>
</dbReference>
<comment type="catalytic activity">
    <reaction evidence="10">
        <text>L-methionine + ATP + H2O = S-adenosyl-L-methionine + phosphate + diphosphate</text>
        <dbReference type="Rhea" id="RHEA:21080"/>
        <dbReference type="ChEBI" id="CHEBI:15377"/>
        <dbReference type="ChEBI" id="CHEBI:30616"/>
        <dbReference type="ChEBI" id="CHEBI:33019"/>
        <dbReference type="ChEBI" id="CHEBI:43474"/>
        <dbReference type="ChEBI" id="CHEBI:57844"/>
        <dbReference type="ChEBI" id="CHEBI:59789"/>
        <dbReference type="EC" id="2.5.1.6"/>
    </reaction>
</comment>
<feature type="domain" description="S-adenosylmethionine synthetase C-terminal" evidence="15">
    <location>
        <begin position="248"/>
        <end position="386"/>
    </location>
</feature>
<dbReference type="GO" id="GO:0004478">
    <property type="term" value="F:methionine adenosyltransferase activity"/>
    <property type="evidence" value="ECO:0007669"/>
    <property type="project" value="UniProtKB-UniRule"/>
</dbReference>
<feature type="region of interest" description="Flexible loop" evidence="10">
    <location>
        <begin position="103"/>
        <end position="113"/>
    </location>
</feature>
<evidence type="ECO:0000256" key="1">
    <source>
        <dbReference type="ARBA" id="ARBA00005224"/>
    </source>
</evidence>
<sequence length="400" mass="42571">MTSVNPLRLFTSESVTAGHPDKICDQISDAILDALLAEDPDSRVAVETMATTGLVHVAGEVTTNAYVEIPAIVRNTILDIGYDSSANGFDGARCGVSVSIGQQSQDISDGVFNALEVREGTAVDKYDSQGAGDQGLMFGYASNETASYMPTPIFLAHRLSERLTDVRKSGLLEYLRPDGKTQVTIGYDGEKPVSVDTVVISSQHAEGTMLDKLRADLAEFVIAPVMEASGLDVSGLKTYLNPAGPFVVGGPVGDAGLTGRKIIVDTYGGMARHGGGAFSGKDPSKVDRSAAYAMRWVAKNVVAAGLASRAEIQVGYAIGVARPVGVYVETFGTETVDPRRIEDAIAAIFDLRPMAIIDSLDLKRPIYAKTAAHGHFGRDDPDFTWENLDRVDALKAYFNA</sequence>
<dbReference type="SUPFAM" id="SSF55973">
    <property type="entry name" value="S-adenosylmethionine synthetase"/>
    <property type="match status" value="3"/>
</dbReference>
<dbReference type="NCBIfam" id="TIGR01034">
    <property type="entry name" value="metK"/>
    <property type="match status" value="1"/>
</dbReference>
<evidence type="ECO:0000256" key="5">
    <source>
        <dbReference type="ARBA" id="ARBA00022723"/>
    </source>
</evidence>
<dbReference type="InterPro" id="IPR022628">
    <property type="entry name" value="S-AdoMet_synt_N"/>
</dbReference>
<evidence type="ECO:0000256" key="2">
    <source>
        <dbReference type="ARBA" id="ARBA00009685"/>
    </source>
</evidence>
<comment type="pathway">
    <text evidence="1 10">Amino-acid biosynthesis; S-adenosyl-L-methionine biosynthesis; S-adenosyl-L-methionine from L-methionine: step 1/1.</text>
</comment>
<dbReference type="PIRSF" id="PIRSF000497">
    <property type="entry name" value="MAT"/>
    <property type="match status" value="1"/>
</dbReference>
<evidence type="ECO:0000313" key="16">
    <source>
        <dbReference type="EMBL" id="ALO66852.1"/>
    </source>
</evidence>
<dbReference type="OrthoDB" id="9801686at2"/>
<dbReference type="GO" id="GO:0006556">
    <property type="term" value="P:S-adenosylmethionine biosynthetic process"/>
    <property type="evidence" value="ECO:0007669"/>
    <property type="project" value="UniProtKB-UniRule"/>
</dbReference>
<keyword evidence="8 10" id="KW-0460">Magnesium</keyword>
<evidence type="ECO:0000259" key="14">
    <source>
        <dbReference type="Pfam" id="PF02772"/>
    </source>
</evidence>
<dbReference type="EMBL" id="CP013200">
    <property type="protein sequence ID" value="ALO66852.1"/>
    <property type="molecule type" value="Genomic_DNA"/>
</dbReference>
<name>A0A0S2LZG5_9MICC</name>
<evidence type="ECO:0000256" key="9">
    <source>
        <dbReference type="ARBA" id="ARBA00022958"/>
    </source>
</evidence>
<dbReference type="PANTHER" id="PTHR11964">
    <property type="entry name" value="S-ADENOSYLMETHIONINE SYNTHETASE"/>
    <property type="match status" value="1"/>
</dbReference>
<evidence type="ECO:0000256" key="11">
    <source>
        <dbReference type="RuleBase" id="RU000542"/>
    </source>
</evidence>
<dbReference type="PROSITE" id="PS00377">
    <property type="entry name" value="ADOMET_SYNTHASE_2"/>
    <property type="match status" value="1"/>
</dbReference>
<dbReference type="HAMAP" id="MF_00086">
    <property type="entry name" value="S_AdoMet_synth1"/>
    <property type="match status" value="1"/>
</dbReference>
<dbReference type="InterPro" id="IPR022629">
    <property type="entry name" value="S-AdoMet_synt_central"/>
</dbReference>
<feature type="domain" description="S-adenosylmethionine synthetase central" evidence="14">
    <location>
        <begin position="129"/>
        <end position="246"/>
    </location>
</feature>
<keyword evidence="10" id="KW-0963">Cytoplasm</keyword>
<comment type="subcellular location">
    <subcellularLocation>
        <location evidence="10 11">Cytoplasm</location>
    </subcellularLocation>
</comment>
<reference evidence="17" key="1">
    <citation type="submission" date="2015-11" db="EMBL/GenBank/DDBJ databases">
        <authorList>
            <person name="Kumar R."/>
            <person name="Singh D."/>
            <person name="Swarnkar M.K."/>
            <person name="Singh A.K."/>
            <person name="Kumar S."/>
        </authorList>
    </citation>
    <scope>NUCLEOTIDE SEQUENCE [LARGE SCALE GENOMIC DNA]</scope>
    <source>
        <strain evidence="17">ERGS4:06</strain>
    </source>
</reference>
<protein>
    <recommendedName>
        <fullName evidence="10">S-adenosylmethionine synthase</fullName>
        <shortName evidence="10">AdoMet synthase</shortName>
        <ecNumber evidence="10">2.5.1.6</ecNumber>
    </recommendedName>
    <alternativeName>
        <fullName evidence="10">MAT</fullName>
    </alternativeName>
    <alternativeName>
        <fullName evidence="10">Methionine adenosyltransferase</fullName>
    </alternativeName>
</protein>
<comment type="cofactor">
    <cofactor evidence="10">
        <name>K(+)</name>
        <dbReference type="ChEBI" id="CHEBI:29103"/>
    </cofactor>
    <text evidence="10">Binds 1 potassium ion per subunit.</text>
</comment>
<dbReference type="GO" id="GO:0005737">
    <property type="term" value="C:cytoplasm"/>
    <property type="evidence" value="ECO:0007669"/>
    <property type="project" value="UniProtKB-SubCell"/>
</dbReference>
<feature type="binding site" evidence="10">
    <location>
        <position position="21"/>
    </location>
    <ligand>
        <name>Mg(2+)</name>
        <dbReference type="ChEBI" id="CHEBI:18420"/>
    </ligand>
</feature>
<evidence type="ECO:0000256" key="4">
    <source>
        <dbReference type="ARBA" id="ARBA00022679"/>
    </source>
</evidence>
<comment type="function">
    <text evidence="10">Catalyzes the formation of S-adenosylmethionine (AdoMet) from methionine and ATP. The overall synthetic reaction is composed of two sequential steps, AdoMet formation and the subsequent tripolyphosphate hydrolysis which occurs prior to release of AdoMet from the enzyme.</text>
</comment>
<evidence type="ECO:0000256" key="7">
    <source>
        <dbReference type="ARBA" id="ARBA00022840"/>
    </source>
</evidence>
<dbReference type="FunFam" id="3.30.300.10:FF:000003">
    <property type="entry name" value="S-adenosylmethionine synthase"/>
    <property type="match status" value="1"/>
</dbReference>
<feature type="binding site" evidence="10">
    <location>
        <position position="277"/>
    </location>
    <ligand>
        <name>ATP</name>
        <dbReference type="ChEBI" id="CHEBI:30616"/>
        <note>ligand shared between two neighboring subunits</note>
    </ligand>
</feature>
<dbReference type="InterPro" id="IPR022630">
    <property type="entry name" value="S-AdoMet_synt_C"/>
</dbReference>
<feature type="binding site" evidence="10">
    <location>
        <position position="254"/>
    </location>
    <ligand>
        <name>ATP</name>
        <dbReference type="ChEBI" id="CHEBI:30616"/>
        <note>ligand shared between two neighboring subunits</note>
    </ligand>
</feature>
<organism evidence="16 17">
    <name type="scientific">Arthrobacter alpinus</name>
    <dbReference type="NCBI Taxonomy" id="656366"/>
    <lineage>
        <taxon>Bacteria</taxon>
        <taxon>Bacillati</taxon>
        <taxon>Actinomycetota</taxon>
        <taxon>Actinomycetes</taxon>
        <taxon>Micrococcales</taxon>
        <taxon>Micrococcaceae</taxon>
        <taxon>Arthrobacter</taxon>
    </lineage>
</organism>
<dbReference type="PROSITE" id="PS00376">
    <property type="entry name" value="ADOMET_SYNTHASE_1"/>
    <property type="match status" value="1"/>
</dbReference>
<evidence type="ECO:0000256" key="8">
    <source>
        <dbReference type="ARBA" id="ARBA00022842"/>
    </source>
</evidence>
<evidence type="ECO:0000313" key="17">
    <source>
        <dbReference type="Proteomes" id="UP000059574"/>
    </source>
</evidence>
<dbReference type="Pfam" id="PF02772">
    <property type="entry name" value="S-AdoMet_synt_M"/>
    <property type="match status" value="1"/>
</dbReference>
<keyword evidence="9 10" id="KW-0630">Potassium</keyword>
<feature type="binding site" description="in other chain" evidence="10">
    <location>
        <begin position="178"/>
        <end position="180"/>
    </location>
    <ligand>
        <name>ATP</name>
        <dbReference type="ChEBI" id="CHEBI:30616"/>
        <note>ligand shared between two neighboring subunits</note>
    </ligand>
</feature>
<keyword evidence="7 10" id="KW-0067">ATP-binding</keyword>
<dbReference type="Pfam" id="PF02773">
    <property type="entry name" value="S-AdoMet_synt_C"/>
    <property type="match status" value="1"/>
</dbReference>
<feature type="binding site" description="in other chain" evidence="10">
    <location>
        <position position="285"/>
    </location>
    <ligand>
        <name>L-methionine</name>
        <dbReference type="ChEBI" id="CHEBI:57844"/>
        <note>ligand shared between two neighboring subunits</note>
    </ligand>
</feature>
<dbReference type="Gene3D" id="3.30.300.10">
    <property type="match status" value="3"/>
</dbReference>
<keyword evidence="4 10" id="KW-0808">Transferase</keyword>
<dbReference type="InterPro" id="IPR022636">
    <property type="entry name" value="S-AdoMet_synthetase_sfam"/>
</dbReference>
<dbReference type="GO" id="GO:0000287">
    <property type="term" value="F:magnesium ion binding"/>
    <property type="evidence" value="ECO:0007669"/>
    <property type="project" value="UniProtKB-UniRule"/>
</dbReference>
<keyword evidence="6 10" id="KW-0547">Nucleotide-binding</keyword>
<feature type="binding site" description="in other chain" evidence="10">
    <location>
        <position position="19"/>
    </location>
    <ligand>
        <name>ATP</name>
        <dbReference type="ChEBI" id="CHEBI:30616"/>
        <note>ligand shared between two neighboring subunits</note>
    </ligand>
</feature>